<dbReference type="Proteomes" id="UP000095280">
    <property type="component" value="Unplaced"/>
</dbReference>
<accession>A0A1I8F3P8</accession>
<protein>
    <submittedName>
        <fullName evidence="3">SWIB domain-containing protein</fullName>
    </submittedName>
</protein>
<dbReference type="AlphaFoldDB" id="A0A1I8F3P8"/>
<feature type="region of interest" description="Disordered" evidence="1">
    <location>
        <begin position="37"/>
        <end position="58"/>
    </location>
</feature>
<evidence type="ECO:0000313" key="3">
    <source>
        <dbReference type="WBParaSite" id="maker-unitig_19413-snap-gene-0.2-mRNA-1"/>
    </source>
</evidence>
<reference evidence="3" key="1">
    <citation type="submission" date="2016-11" db="UniProtKB">
        <authorList>
            <consortium name="WormBaseParasite"/>
        </authorList>
    </citation>
    <scope>IDENTIFICATION</scope>
</reference>
<dbReference type="WBParaSite" id="maker-unitig_19413-snap-gene-0.2-mRNA-1">
    <property type="protein sequence ID" value="maker-unitig_19413-snap-gene-0.2-mRNA-1"/>
    <property type="gene ID" value="maker-unitig_19413-snap-gene-0.2"/>
</dbReference>
<evidence type="ECO:0000256" key="1">
    <source>
        <dbReference type="SAM" id="MobiDB-lite"/>
    </source>
</evidence>
<evidence type="ECO:0000313" key="2">
    <source>
        <dbReference type="Proteomes" id="UP000095280"/>
    </source>
</evidence>
<keyword evidence="2" id="KW-1185">Reference proteome</keyword>
<proteinExistence type="predicted"/>
<name>A0A1I8F3P8_9PLAT</name>
<organism evidence="2 3">
    <name type="scientific">Macrostomum lignano</name>
    <dbReference type="NCBI Taxonomy" id="282301"/>
    <lineage>
        <taxon>Eukaryota</taxon>
        <taxon>Metazoa</taxon>
        <taxon>Spiralia</taxon>
        <taxon>Lophotrochozoa</taxon>
        <taxon>Platyhelminthes</taxon>
        <taxon>Rhabditophora</taxon>
        <taxon>Macrostomorpha</taxon>
        <taxon>Macrostomida</taxon>
        <taxon>Macrostomidae</taxon>
        <taxon>Macrostomum</taxon>
    </lineage>
</organism>
<sequence length="180" mass="20215">DSCLPVALFEWRVENPTDEELEPDFLLQKTATELRLTPRVGPQLSRSHSTGDDDGQPERSWRLIHQQINVDGLHLRELPLFIRNHLASLRPGQRMPSLANRLWSSLINTGRLVKWPPTAASSESEAKLFAGTATKSGEEVATAVRGELFLKRLLPLSDVIAFAFAAYQLFYELQLFGHLG</sequence>